<dbReference type="RefSeq" id="WP_267849704.1">
    <property type="nucleotide sequence ID" value="NZ_JAPMXC010000012.1"/>
</dbReference>
<dbReference type="SUPFAM" id="SSF159270">
    <property type="entry name" value="YmcC-like"/>
    <property type="match status" value="1"/>
</dbReference>
<name>A0ABT3ZT83_9BURK</name>
<feature type="chain" id="PRO_5046232591" description="Group 4 capsule polysaccharide lipoprotein gfcB, YjbF" evidence="1">
    <location>
        <begin position="25"/>
        <end position="214"/>
    </location>
</feature>
<dbReference type="PROSITE" id="PS51257">
    <property type="entry name" value="PROKAR_LIPOPROTEIN"/>
    <property type="match status" value="1"/>
</dbReference>
<evidence type="ECO:0000313" key="2">
    <source>
        <dbReference type="EMBL" id="MCY0389776.1"/>
    </source>
</evidence>
<accession>A0ABT3ZT83</accession>
<keyword evidence="3" id="KW-1185">Reference proteome</keyword>
<dbReference type="Proteomes" id="UP001082899">
    <property type="component" value="Unassembled WGS sequence"/>
</dbReference>
<evidence type="ECO:0008006" key="4">
    <source>
        <dbReference type="Google" id="ProtNLM"/>
    </source>
</evidence>
<organism evidence="2 3">
    <name type="scientific">Robbsia betulipollinis</name>
    <dbReference type="NCBI Taxonomy" id="2981849"/>
    <lineage>
        <taxon>Bacteria</taxon>
        <taxon>Pseudomonadati</taxon>
        <taxon>Pseudomonadota</taxon>
        <taxon>Betaproteobacteria</taxon>
        <taxon>Burkholderiales</taxon>
        <taxon>Burkholderiaceae</taxon>
        <taxon>Robbsia</taxon>
    </lineage>
</organism>
<dbReference type="Gene3D" id="2.40.360.10">
    <property type="entry name" value="YmcC-like"/>
    <property type="match status" value="1"/>
</dbReference>
<feature type="signal peptide" evidence="1">
    <location>
        <begin position="1"/>
        <end position="24"/>
    </location>
</feature>
<evidence type="ECO:0000256" key="1">
    <source>
        <dbReference type="SAM" id="SignalP"/>
    </source>
</evidence>
<sequence>MLIPRLLLIIAPCFLTACSTPMYALNDYVHFKKQTTTAAVAKTPLNPAFQYLLVTIGGKSFLMARGGVENAPDGPVELWYSGSREVIRMQNGRIVAASGTPIEWSDVSLSAQPAWEDVTGPSRIERRRDVMPGYRFGLKDALTVAPVAAPSRTAFYGKLPGDLHWFTEVSAGPYALPTSRYAVRFDGSRTEVIYGEQCLAESFCFSWQRWPNRT</sequence>
<protein>
    <recommendedName>
        <fullName evidence="4">Group 4 capsule polysaccharide lipoprotein gfcB, YjbF</fullName>
    </recommendedName>
</protein>
<gene>
    <name evidence="2" type="ORF">OVY01_21780</name>
</gene>
<proteinExistence type="predicted"/>
<comment type="caution">
    <text evidence="2">The sequence shown here is derived from an EMBL/GenBank/DDBJ whole genome shotgun (WGS) entry which is preliminary data.</text>
</comment>
<dbReference type="EMBL" id="JAPMXC010000012">
    <property type="protein sequence ID" value="MCY0389776.1"/>
    <property type="molecule type" value="Genomic_DNA"/>
</dbReference>
<dbReference type="InterPro" id="IPR023373">
    <property type="entry name" value="YmcC_sf"/>
</dbReference>
<reference evidence="2" key="1">
    <citation type="submission" date="2022-11" db="EMBL/GenBank/DDBJ databases">
        <title>Robbsia betulipollinis sp. nov., isolated from pollen of birch (Betula pendula).</title>
        <authorList>
            <person name="Shi H."/>
            <person name="Ambika Manirajan B."/>
            <person name="Ratering S."/>
            <person name="Geissler-Plaum R."/>
            <person name="Schnell S."/>
        </authorList>
    </citation>
    <scope>NUCLEOTIDE SEQUENCE</scope>
    <source>
        <strain evidence="2">Bb-Pol-6</strain>
    </source>
</reference>
<evidence type="ECO:0000313" key="3">
    <source>
        <dbReference type="Proteomes" id="UP001082899"/>
    </source>
</evidence>
<keyword evidence="1" id="KW-0732">Signal</keyword>